<evidence type="ECO:0000259" key="8">
    <source>
        <dbReference type="Pfam" id="PF17676"/>
    </source>
</evidence>
<evidence type="ECO:0000256" key="3">
    <source>
        <dbReference type="ARBA" id="ARBA00022670"/>
    </source>
</evidence>
<dbReference type="InterPro" id="IPR003507">
    <property type="entry name" value="S66_fam"/>
</dbReference>
<dbReference type="SUPFAM" id="SSF141986">
    <property type="entry name" value="LD-carboxypeptidase A C-terminal domain-like"/>
    <property type="match status" value="1"/>
</dbReference>
<evidence type="ECO:0000256" key="1">
    <source>
        <dbReference type="ARBA" id="ARBA00010233"/>
    </source>
</evidence>
<comment type="caution">
    <text evidence="9">The sequence shown here is derived from an EMBL/GenBank/DDBJ whole genome shotgun (WGS) entry which is preliminary data.</text>
</comment>
<accession>A0A2T0XJE3</accession>
<keyword evidence="10" id="KW-1185">Reference proteome</keyword>
<feature type="active site" description="Charge relay system" evidence="6">
    <location>
        <position position="273"/>
    </location>
</feature>
<dbReference type="PANTHER" id="PTHR30237:SF2">
    <property type="entry name" value="MUREIN TETRAPEPTIDE CARBOXYPEPTIDASE"/>
    <property type="match status" value="1"/>
</dbReference>
<proteinExistence type="inferred from homology"/>
<dbReference type="InterPro" id="IPR029062">
    <property type="entry name" value="Class_I_gatase-like"/>
</dbReference>
<evidence type="ECO:0000256" key="4">
    <source>
        <dbReference type="ARBA" id="ARBA00022801"/>
    </source>
</evidence>
<dbReference type="InterPro" id="IPR040921">
    <property type="entry name" value="Peptidase_S66C"/>
</dbReference>
<evidence type="ECO:0000313" key="10">
    <source>
        <dbReference type="Proteomes" id="UP000238308"/>
    </source>
</evidence>
<dbReference type="InterPro" id="IPR027478">
    <property type="entry name" value="LdcA_N"/>
</dbReference>
<dbReference type="Gene3D" id="3.40.50.10740">
    <property type="entry name" value="Class I glutamine amidotransferase-like"/>
    <property type="match status" value="1"/>
</dbReference>
<dbReference type="CDD" id="cd07025">
    <property type="entry name" value="Peptidase_S66"/>
    <property type="match status" value="1"/>
</dbReference>
<dbReference type="Gene3D" id="3.50.30.60">
    <property type="entry name" value="LD-carboxypeptidase A C-terminal domain-like"/>
    <property type="match status" value="1"/>
</dbReference>
<dbReference type="Pfam" id="PF02016">
    <property type="entry name" value="Peptidase_S66"/>
    <property type="match status" value="1"/>
</dbReference>
<evidence type="ECO:0000256" key="5">
    <source>
        <dbReference type="ARBA" id="ARBA00022825"/>
    </source>
</evidence>
<dbReference type="PANTHER" id="PTHR30237">
    <property type="entry name" value="MURAMOYLTETRAPEPTIDE CARBOXYPEPTIDASE"/>
    <property type="match status" value="1"/>
</dbReference>
<evidence type="ECO:0000259" key="7">
    <source>
        <dbReference type="Pfam" id="PF02016"/>
    </source>
</evidence>
<dbReference type="GO" id="GO:0006508">
    <property type="term" value="P:proteolysis"/>
    <property type="evidence" value="ECO:0007669"/>
    <property type="project" value="UniProtKB-KW"/>
</dbReference>
<dbReference type="GO" id="GO:0004180">
    <property type="term" value="F:carboxypeptidase activity"/>
    <property type="evidence" value="ECO:0007669"/>
    <property type="project" value="UniProtKB-KW"/>
</dbReference>
<name>A0A2T0XJE3_9BURK</name>
<dbReference type="Proteomes" id="UP000238308">
    <property type="component" value="Unassembled WGS sequence"/>
</dbReference>
<keyword evidence="5" id="KW-0720">Serine protease</keyword>
<dbReference type="AlphaFoldDB" id="A0A2T0XJE3"/>
<organism evidence="9 10">
    <name type="scientific">Jezberella montanilacus</name>
    <dbReference type="NCBI Taxonomy" id="323426"/>
    <lineage>
        <taxon>Bacteria</taxon>
        <taxon>Pseudomonadati</taxon>
        <taxon>Pseudomonadota</taxon>
        <taxon>Betaproteobacteria</taxon>
        <taxon>Burkholderiales</taxon>
        <taxon>Alcaligenaceae</taxon>
        <taxon>Jezberella</taxon>
    </lineage>
</organism>
<dbReference type="RefSeq" id="WP_106226391.1">
    <property type="nucleotide sequence ID" value="NZ_PVTV01000011.1"/>
</dbReference>
<keyword evidence="3" id="KW-0645">Protease</keyword>
<dbReference type="GO" id="GO:0008236">
    <property type="term" value="F:serine-type peptidase activity"/>
    <property type="evidence" value="ECO:0007669"/>
    <property type="project" value="UniProtKB-KW"/>
</dbReference>
<evidence type="ECO:0000256" key="6">
    <source>
        <dbReference type="PIRSR" id="PIRSR028757-1"/>
    </source>
</evidence>
<keyword evidence="4" id="KW-0378">Hydrolase</keyword>
<feature type="active site" description="Charge relay system" evidence="6">
    <location>
        <position position="203"/>
    </location>
</feature>
<dbReference type="SUPFAM" id="SSF52317">
    <property type="entry name" value="Class I glutamine amidotransferase-like"/>
    <property type="match status" value="1"/>
</dbReference>
<dbReference type="PIRSF" id="PIRSF028757">
    <property type="entry name" value="LD-carboxypeptidase"/>
    <property type="match status" value="1"/>
</dbReference>
<gene>
    <name evidence="9" type="ORF">BCM14_0483</name>
</gene>
<feature type="active site" description="Nucleophile" evidence="6">
    <location>
        <position position="108"/>
    </location>
</feature>
<reference evidence="9 10" key="1">
    <citation type="submission" date="2018-03" db="EMBL/GenBank/DDBJ databases">
        <title>Genomic Encyclopedia of Type Strains, Phase III (KMG-III): the genomes of soil and plant-associated and newly described type strains.</title>
        <authorList>
            <person name="Whitman W."/>
        </authorList>
    </citation>
    <scope>NUCLEOTIDE SEQUENCE [LARGE SCALE GENOMIC DNA]</scope>
    <source>
        <strain evidence="9 10">MWH-P2sevCIIIb</strain>
    </source>
</reference>
<keyword evidence="2 9" id="KW-0121">Carboxypeptidase</keyword>
<dbReference type="InterPro" id="IPR027461">
    <property type="entry name" value="Carboxypeptidase_A_C_sf"/>
</dbReference>
<dbReference type="EMBL" id="PVTV01000011">
    <property type="protein sequence ID" value="PRY99045.1"/>
    <property type="molecule type" value="Genomic_DNA"/>
</dbReference>
<comment type="similarity">
    <text evidence="1">Belongs to the peptidase S66 family.</text>
</comment>
<dbReference type="OrthoDB" id="9807329at2"/>
<protein>
    <submittedName>
        <fullName evidence="9">Muramoyltetrapeptide carboxypeptidase</fullName>
    </submittedName>
</protein>
<feature type="domain" description="LD-carboxypeptidase N-terminal" evidence="7">
    <location>
        <begin position="12"/>
        <end position="128"/>
    </location>
</feature>
<evidence type="ECO:0000256" key="2">
    <source>
        <dbReference type="ARBA" id="ARBA00022645"/>
    </source>
</evidence>
<sequence length="304" mass="33055">MTEYATPDAHGIYVISPSSAIADPKTLERASVRLTKLGYKVAIDRQALAVNQRFAGTDAQRLSAFSRAIKQKLPIVMASRGGYGLTRLLPQLDFKAIADSGKRFIGQSDFTAFNLALLAKTGAVSYVGPTACADFGANKLDLLTAEVFGEAMRGELEILSFETRDADSIDCRGTLWGGNLATLCTLIGTPYMPKISGGILFVEDVNEHPYRVERMLNQLYQAGILGKQKALILGQFTDYRLAPHDQGYDLPAVIKYVRKTYGIPVITGLPFGHTPMKVTLPVGAKVGLATERGLVHLVLDEHEH</sequence>
<evidence type="ECO:0000313" key="9">
    <source>
        <dbReference type="EMBL" id="PRY99045.1"/>
    </source>
</evidence>
<feature type="domain" description="LD-carboxypeptidase C-terminal" evidence="8">
    <location>
        <begin position="172"/>
        <end position="287"/>
    </location>
</feature>
<dbReference type="Pfam" id="PF17676">
    <property type="entry name" value="Peptidase_S66C"/>
    <property type="match status" value="1"/>
</dbReference>
<dbReference type="InterPro" id="IPR040449">
    <property type="entry name" value="Peptidase_S66_N"/>
</dbReference>